<feature type="chain" id="PRO_5012032771" description="ER membrane protein complex subunit 1" evidence="12">
    <location>
        <begin position="21"/>
        <end position="993"/>
    </location>
</feature>
<evidence type="ECO:0000256" key="4">
    <source>
        <dbReference type="ARBA" id="ARBA00020824"/>
    </source>
</evidence>
<keyword evidence="7" id="KW-0256">Endoplasmic reticulum</keyword>
<evidence type="ECO:0000256" key="2">
    <source>
        <dbReference type="ARBA" id="ARBA00007904"/>
    </source>
</evidence>
<dbReference type="Proteomes" id="UP000242146">
    <property type="component" value="Unassembled WGS sequence"/>
</dbReference>
<protein>
    <recommendedName>
        <fullName evidence="4">ER membrane protein complex subunit 1</fullName>
    </recommendedName>
</protein>
<evidence type="ECO:0000256" key="9">
    <source>
        <dbReference type="ARBA" id="ARBA00023136"/>
    </source>
</evidence>
<evidence type="ECO:0000313" key="15">
    <source>
        <dbReference type="EMBL" id="ORX56173.1"/>
    </source>
</evidence>
<evidence type="ECO:0000256" key="10">
    <source>
        <dbReference type="ARBA" id="ARBA00023180"/>
    </source>
</evidence>
<evidence type="ECO:0000259" key="13">
    <source>
        <dbReference type="Pfam" id="PF07774"/>
    </source>
</evidence>
<dbReference type="Pfam" id="PF07774">
    <property type="entry name" value="EMC1_C"/>
    <property type="match status" value="1"/>
</dbReference>
<evidence type="ECO:0000256" key="7">
    <source>
        <dbReference type="ARBA" id="ARBA00022824"/>
    </source>
</evidence>
<evidence type="ECO:0000256" key="8">
    <source>
        <dbReference type="ARBA" id="ARBA00022989"/>
    </source>
</evidence>
<evidence type="ECO:0000256" key="1">
    <source>
        <dbReference type="ARBA" id="ARBA00004115"/>
    </source>
</evidence>
<dbReference type="STRING" id="101127.A0A1X2GKL2"/>
<dbReference type="InterPro" id="IPR011678">
    <property type="entry name" value="EMC1_C"/>
</dbReference>
<dbReference type="AlphaFoldDB" id="A0A1X2GKL2"/>
<feature type="domain" description="EMC1 first beta-propeller" evidence="14">
    <location>
        <begin position="20"/>
        <end position="265"/>
    </location>
</feature>
<evidence type="ECO:0000259" key="14">
    <source>
        <dbReference type="Pfam" id="PF25293"/>
    </source>
</evidence>
<name>A0A1X2GKL2_9FUNG</name>
<feature type="signal peptide" evidence="12">
    <location>
        <begin position="1"/>
        <end position="20"/>
    </location>
</feature>
<keyword evidence="6 12" id="KW-0732">Signal</keyword>
<evidence type="ECO:0000313" key="16">
    <source>
        <dbReference type="Proteomes" id="UP000242146"/>
    </source>
</evidence>
<gene>
    <name evidence="15" type="ORF">DM01DRAFT_1303562</name>
</gene>
<comment type="subunit">
    <text evidence="3">Component of the ER membrane protein complex (EMC).</text>
</comment>
<dbReference type="InterPro" id="IPR011047">
    <property type="entry name" value="Quinoprotein_ADH-like_sf"/>
</dbReference>
<dbReference type="Gene3D" id="2.130.10.10">
    <property type="entry name" value="YVTN repeat-like/Quinoprotein amine dehydrogenase"/>
    <property type="match status" value="1"/>
</dbReference>
<organism evidence="15 16">
    <name type="scientific">Hesseltinella vesiculosa</name>
    <dbReference type="NCBI Taxonomy" id="101127"/>
    <lineage>
        <taxon>Eukaryota</taxon>
        <taxon>Fungi</taxon>
        <taxon>Fungi incertae sedis</taxon>
        <taxon>Mucoromycota</taxon>
        <taxon>Mucoromycotina</taxon>
        <taxon>Mucoromycetes</taxon>
        <taxon>Mucorales</taxon>
        <taxon>Cunninghamellaceae</taxon>
        <taxon>Hesseltinella</taxon>
    </lineage>
</organism>
<feature type="transmembrane region" description="Helical" evidence="11">
    <location>
        <begin position="965"/>
        <end position="983"/>
    </location>
</feature>
<keyword evidence="16" id="KW-1185">Reference proteome</keyword>
<evidence type="ECO:0000256" key="11">
    <source>
        <dbReference type="SAM" id="Phobius"/>
    </source>
</evidence>
<dbReference type="GO" id="GO:0034975">
    <property type="term" value="P:protein folding in endoplasmic reticulum"/>
    <property type="evidence" value="ECO:0007669"/>
    <property type="project" value="TreeGrafter"/>
</dbReference>
<sequence>MKHLLCICILLCISLFSVSALYESQAGVIDWLQTWIGKPQWMSEYQRDDQSHLLVFTERHVLASLSTATGALEWRQVLESDIASPQKTEHGLLTVSKTGDALIRFWDFHSGRLLWQRTFEGNSLGVKNGIHVLDDGQRAIVIFESGAALLHLTVGEVEWISNEGLPSDGSSHLEFYQLDGYIYAVCTNKKTSSLSITSWNLSTGQLQQKLTSLSSNPVENARIQGQWLVWTETDSLKWKRLDKSKVYSTSIKSIASFQNPVFDKITVLSAGHDNRLILSVPVSMSSGENVVDALSLVLLSLDEKTVQVQKELGLWSAKGAVTYALEKEEEEEELLLHVGIQSPDDVTLHVFGDDKNEQRRLPFADIELMGGIDLAYKCNDNDIIIWVASSGSIYAYDVRSSRSLWSREEALAHTQDAVWLDLPEKQSWTQVDEEDDSKAGTVALSRYIRRLTTHVLALPDLPAWVVNHFVGMGSSSSSSAVSKETLLEAQACWSNDNVNTMEVLHRDSFGLRKLIVSATSTGKIIAQDTGRHGKIVWTRHMPGVNLERVFVVRVPTSAKLAPVIVVLGTSRFALGEPAATHLYRLDGWTGKDFEPKHTLQPDFFEPEMVTDISIDKVMLLPVEEPEEHTHLLALYDKGSTRTYIYPDTALARQAAQPLWPSFYFQQPRLDKNELRGFQVKEGYRGSLTAEPVWSWSLPADEQLVTMTHPLHGDKVASLGRVLGNRNVFYKYLNPNLLTVASLNPQQQSLTIRLVDAVKGSVLYDTVHHHVPVSAASSIHVTQTENFVVYTFWSNDGPHTGYQIVVLDLYEGAEENQRSDSANFTSFDSLTPHIQSASFAFPHSVQSIGITRTKNGVSTKDILFATKSHQIVAINKRFLDPRRPQGKPTKEDQEEQLFPYGPIPDERKMFLTYDLDIFGIRAIIASPSSLESTSLIHAYGLDSYFTRDAPSRQFDVLSETFSKSQLLLTIVALVIGVLMTGPVVRRKQVNALWK</sequence>
<comment type="similarity">
    <text evidence="2">Belongs to the EMC1 family.</text>
</comment>
<feature type="domain" description="ER membrane protein complex subunit 1 C-terminal" evidence="13">
    <location>
        <begin position="783"/>
        <end position="992"/>
    </location>
</feature>
<dbReference type="InterPro" id="IPR015943">
    <property type="entry name" value="WD40/YVTN_repeat-like_dom_sf"/>
</dbReference>
<keyword evidence="8 11" id="KW-1133">Transmembrane helix</keyword>
<dbReference type="PANTHER" id="PTHR21573">
    <property type="entry name" value="ER MEMBRANE PROTEIN COMPLEX SUBUNIT 1"/>
    <property type="match status" value="1"/>
</dbReference>
<evidence type="ECO:0000256" key="3">
    <source>
        <dbReference type="ARBA" id="ARBA00011276"/>
    </source>
</evidence>
<reference evidence="15 16" key="1">
    <citation type="submission" date="2016-07" db="EMBL/GenBank/DDBJ databases">
        <title>Pervasive Adenine N6-methylation of Active Genes in Fungi.</title>
        <authorList>
            <consortium name="DOE Joint Genome Institute"/>
            <person name="Mondo S.J."/>
            <person name="Dannebaum R.O."/>
            <person name="Kuo R.C."/>
            <person name="Labutti K."/>
            <person name="Haridas S."/>
            <person name="Kuo A."/>
            <person name="Salamov A."/>
            <person name="Ahrendt S.R."/>
            <person name="Lipzen A."/>
            <person name="Sullivan W."/>
            <person name="Andreopoulos W.B."/>
            <person name="Clum A."/>
            <person name="Lindquist E."/>
            <person name="Daum C."/>
            <person name="Ramamoorthy G.K."/>
            <person name="Gryganskyi A."/>
            <person name="Culley D."/>
            <person name="Magnuson J.K."/>
            <person name="James T.Y."/>
            <person name="O'Malley M.A."/>
            <person name="Stajich J.E."/>
            <person name="Spatafora J.W."/>
            <person name="Visel A."/>
            <person name="Grigoriev I.V."/>
        </authorList>
    </citation>
    <scope>NUCLEOTIDE SEQUENCE [LARGE SCALE GENOMIC DNA]</scope>
    <source>
        <strain evidence="15 16">NRRL 3301</strain>
    </source>
</reference>
<dbReference type="OrthoDB" id="28092at2759"/>
<dbReference type="InterPro" id="IPR058545">
    <property type="entry name" value="Beta-prop_EMC1_1st"/>
</dbReference>
<comment type="caution">
    <text evidence="15">The sequence shown here is derived from an EMBL/GenBank/DDBJ whole genome shotgun (WGS) entry which is preliminary data.</text>
</comment>
<evidence type="ECO:0000256" key="6">
    <source>
        <dbReference type="ARBA" id="ARBA00022729"/>
    </source>
</evidence>
<accession>A0A1X2GKL2</accession>
<keyword evidence="5 11" id="KW-0812">Transmembrane</keyword>
<dbReference type="Pfam" id="PF25293">
    <property type="entry name" value="Beta-prop_EMC1_N"/>
    <property type="match status" value="1"/>
</dbReference>
<dbReference type="InterPro" id="IPR026895">
    <property type="entry name" value="EMC1"/>
</dbReference>
<proteinExistence type="inferred from homology"/>
<evidence type="ECO:0000256" key="5">
    <source>
        <dbReference type="ARBA" id="ARBA00022692"/>
    </source>
</evidence>
<comment type="subcellular location">
    <subcellularLocation>
        <location evidence="1">Endoplasmic reticulum membrane</location>
        <topology evidence="1">Single-pass type I membrane protein</topology>
    </subcellularLocation>
</comment>
<keyword evidence="10" id="KW-0325">Glycoprotein</keyword>
<dbReference type="SUPFAM" id="SSF50998">
    <property type="entry name" value="Quinoprotein alcohol dehydrogenase-like"/>
    <property type="match status" value="2"/>
</dbReference>
<keyword evidence="9 11" id="KW-0472">Membrane</keyword>
<dbReference type="GO" id="GO:0072546">
    <property type="term" value="C:EMC complex"/>
    <property type="evidence" value="ECO:0007669"/>
    <property type="project" value="InterPro"/>
</dbReference>
<dbReference type="EMBL" id="MCGT01000010">
    <property type="protein sequence ID" value="ORX56173.1"/>
    <property type="molecule type" value="Genomic_DNA"/>
</dbReference>
<dbReference type="PANTHER" id="PTHR21573:SF0">
    <property type="entry name" value="ER MEMBRANE PROTEIN COMPLEX SUBUNIT 1"/>
    <property type="match status" value="1"/>
</dbReference>
<evidence type="ECO:0000256" key="12">
    <source>
        <dbReference type="SAM" id="SignalP"/>
    </source>
</evidence>